<sequence>MDVESDRKRRRDAIAGADRVIDIYQQHAASWSHDRRDLLEKIWLDRLLNLLPANSQVLDLGCGTGVPIAHYLIDRGCRVTGVDASTAMIARCVSRFPTHEWHVADIRNLALNRKFDAILAWDSFFHLPQADQRRMFAAFQQHAAPGAALMFTSGTSAGELIGTYQGEPLYHASLDAAEYRALLHGNGFEVVTHVVEDPGCGHHTIWLARLN</sequence>
<dbReference type="Proteomes" id="UP000324701">
    <property type="component" value="Unassembled WGS sequence"/>
</dbReference>
<reference evidence="3 4" key="1">
    <citation type="submission" date="2019-09" db="EMBL/GenBank/DDBJ databases">
        <title>Report of infection by Mycobacterium simiae a patient suffering from pulmonary tuberculosis.</title>
        <authorList>
            <person name="Mohanty P.S."/>
            <person name="Bansal A.K."/>
            <person name="Singh H."/>
            <person name="Sharma S."/>
            <person name="Patil S.A."/>
            <person name="Upadhaya P."/>
            <person name="Singh P.K."/>
            <person name="Kumar D."/>
            <person name="Kumar S."/>
            <person name="Singh R.K."/>
            <person name="Chaudhary B."/>
        </authorList>
    </citation>
    <scope>NUCLEOTIDE SEQUENCE [LARGE SCALE GENOMIC DNA]</scope>
    <source>
        <strain evidence="3 4">JAL-560-SIM</strain>
    </source>
</reference>
<dbReference type="GO" id="GO:0032259">
    <property type="term" value="P:methylation"/>
    <property type="evidence" value="ECO:0007669"/>
    <property type="project" value="UniProtKB-KW"/>
</dbReference>
<protein>
    <submittedName>
        <fullName evidence="3">Methyltransferase domain-containing protein</fullName>
    </submittedName>
</protein>
<dbReference type="InterPro" id="IPR041698">
    <property type="entry name" value="Methyltransf_25"/>
</dbReference>
<accession>A0A5B1BRH2</accession>
<dbReference type="AlphaFoldDB" id="A0A5B1BRH2"/>
<dbReference type="PANTHER" id="PTHR43861">
    <property type="entry name" value="TRANS-ACONITATE 2-METHYLTRANSFERASE-RELATED"/>
    <property type="match status" value="1"/>
</dbReference>
<keyword evidence="4" id="KW-1185">Reference proteome</keyword>
<proteinExistence type="predicted"/>
<feature type="domain" description="Methyltransferase" evidence="2">
    <location>
        <begin position="57"/>
        <end position="146"/>
    </location>
</feature>
<name>A0A5B1BRH2_MYCSI</name>
<comment type="caution">
    <text evidence="3">The sequence shown here is derived from an EMBL/GenBank/DDBJ whole genome shotgun (WGS) entry which is preliminary data.</text>
</comment>
<keyword evidence="3" id="KW-0489">Methyltransferase</keyword>
<dbReference type="CDD" id="cd02440">
    <property type="entry name" value="AdoMet_MTases"/>
    <property type="match status" value="1"/>
</dbReference>
<dbReference type="GO" id="GO:0008168">
    <property type="term" value="F:methyltransferase activity"/>
    <property type="evidence" value="ECO:0007669"/>
    <property type="project" value="UniProtKB-KW"/>
</dbReference>
<keyword evidence="1 3" id="KW-0808">Transferase</keyword>
<dbReference type="Pfam" id="PF13649">
    <property type="entry name" value="Methyltransf_25"/>
    <property type="match status" value="1"/>
</dbReference>
<dbReference type="OrthoDB" id="9765084at2"/>
<dbReference type="RefSeq" id="WP_149653541.1">
    <property type="nucleotide sequence ID" value="NZ_VTZN01000037.1"/>
</dbReference>
<evidence type="ECO:0000313" key="3">
    <source>
        <dbReference type="EMBL" id="KAA1250631.1"/>
    </source>
</evidence>
<evidence type="ECO:0000256" key="1">
    <source>
        <dbReference type="ARBA" id="ARBA00022679"/>
    </source>
</evidence>
<evidence type="ECO:0000313" key="4">
    <source>
        <dbReference type="Proteomes" id="UP000324701"/>
    </source>
</evidence>
<organism evidence="3 4">
    <name type="scientific">Mycobacterium simiae</name>
    <name type="common">Mycobacterium habana</name>
    <dbReference type="NCBI Taxonomy" id="1784"/>
    <lineage>
        <taxon>Bacteria</taxon>
        <taxon>Bacillati</taxon>
        <taxon>Actinomycetota</taxon>
        <taxon>Actinomycetes</taxon>
        <taxon>Mycobacteriales</taxon>
        <taxon>Mycobacteriaceae</taxon>
        <taxon>Mycobacterium</taxon>
        <taxon>Mycobacterium simiae complex</taxon>
    </lineage>
</organism>
<dbReference type="Gene3D" id="3.40.50.150">
    <property type="entry name" value="Vaccinia Virus protein VP39"/>
    <property type="match status" value="1"/>
</dbReference>
<dbReference type="EMBL" id="VTZN01000037">
    <property type="protein sequence ID" value="KAA1250631.1"/>
    <property type="molecule type" value="Genomic_DNA"/>
</dbReference>
<gene>
    <name evidence="3" type="ORF">F0Q45_08600</name>
</gene>
<evidence type="ECO:0000259" key="2">
    <source>
        <dbReference type="Pfam" id="PF13649"/>
    </source>
</evidence>
<dbReference type="SUPFAM" id="SSF53335">
    <property type="entry name" value="S-adenosyl-L-methionine-dependent methyltransferases"/>
    <property type="match status" value="1"/>
</dbReference>
<dbReference type="InterPro" id="IPR029063">
    <property type="entry name" value="SAM-dependent_MTases_sf"/>
</dbReference>